<proteinExistence type="predicted"/>
<dbReference type="SUPFAM" id="SSF49879">
    <property type="entry name" value="SMAD/FHA domain"/>
    <property type="match status" value="1"/>
</dbReference>
<dbReference type="Pfam" id="PF00605">
    <property type="entry name" value="IRF"/>
    <property type="match status" value="1"/>
</dbReference>
<dbReference type="Gene3D" id="2.60.200.10">
    <property type="match status" value="1"/>
</dbReference>
<dbReference type="InterPro" id="IPR036388">
    <property type="entry name" value="WH-like_DNA-bd_sf"/>
</dbReference>
<dbReference type="EMBL" id="JAAGNN010000009">
    <property type="protein sequence ID" value="KAF4084596.1"/>
    <property type="molecule type" value="Genomic_DNA"/>
</dbReference>
<keyword evidence="2" id="KW-0805">Transcription regulation</keyword>
<evidence type="ECO:0000313" key="9">
    <source>
        <dbReference type="EMBL" id="KAF4084596.1"/>
    </source>
</evidence>
<dbReference type="AlphaFoldDB" id="A0A7J6APU1"/>
<gene>
    <name evidence="9" type="ORF">AMELA_G00107950</name>
</gene>
<dbReference type="InterPro" id="IPR001346">
    <property type="entry name" value="Interferon_reg_fact_DNA-bd_dom"/>
</dbReference>
<dbReference type="GO" id="GO:0000978">
    <property type="term" value="F:RNA polymerase II cis-regulatory region sequence-specific DNA binding"/>
    <property type="evidence" value="ECO:0007669"/>
    <property type="project" value="TreeGrafter"/>
</dbReference>
<dbReference type="GO" id="GO:0045944">
    <property type="term" value="P:positive regulation of transcription by RNA polymerase II"/>
    <property type="evidence" value="ECO:0007669"/>
    <property type="project" value="UniProtKB-ARBA"/>
</dbReference>
<dbReference type="GO" id="GO:0005634">
    <property type="term" value="C:nucleus"/>
    <property type="evidence" value="ECO:0007669"/>
    <property type="project" value="UniProtKB-SubCell"/>
</dbReference>
<dbReference type="Proteomes" id="UP000593565">
    <property type="component" value="Unassembled WGS sequence"/>
</dbReference>
<evidence type="ECO:0000313" key="10">
    <source>
        <dbReference type="Proteomes" id="UP000593565"/>
    </source>
</evidence>
<keyword evidence="5" id="KW-0804">Transcription</keyword>
<dbReference type="InterPro" id="IPR017855">
    <property type="entry name" value="SMAD-like_dom_sf"/>
</dbReference>
<keyword evidence="10" id="KW-1185">Reference proteome</keyword>
<evidence type="ECO:0000256" key="2">
    <source>
        <dbReference type="ARBA" id="ARBA00023015"/>
    </source>
</evidence>
<name>A0A7J6APU1_AMEME</name>
<evidence type="ECO:0000256" key="1">
    <source>
        <dbReference type="ARBA" id="ARBA00004123"/>
    </source>
</evidence>
<dbReference type="InterPro" id="IPR036390">
    <property type="entry name" value="WH_DNA-bd_sf"/>
</dbReference>
<dbReference type="SMART" id="SM00348">
    <property type="entry name" value="IRF"/>
    <property type="match status" value="1"/>
</dbReference>
<dbReference type="PANTHER" id="PTHR11949:SF26">
    <property type="entry name" value="INTERFERON REGULATORY FACTOR 9"/>
    <property type="match status" value="1"/>
</dbReference>
<comment type="caution">
    <text evidence="9">The sequence shown here is derived from an EMBL/GenBank/DDBJ whole genome shotgun (WGS) entry which is preliminary data.</text>
</comment>
<evidence type="ECO:0000256" key="7">
    <source>
        <dbReference type="SAM" id="MobiDB-lite"/>
    </source>
</evidence>
<dbReference type="SMART" id="SM01243">
    <property type="entry name" value="IRF-3"/>
    <property type="match status" value="1"/>
</dbReference>
<dbReference type="PROSITE" id="PS00601">
    <property type="entry name" value="IRF_1"/>
    <property type="match status" value="1"/>
</dbReference>
<feature type="region of interest" description="Disordered" evidence="7">
    <location>
        <begin position="177"/>
        <end position="207"/>
    </location>
</feature>
<dbReference type="GO" id="GO:0002376">
    <property type="term" value="P:immune system process"/>
    <property type="evidence" value="ECO:0007669"/>
    <property type="project" value="TreeGrafter"/>
</dbReference>
<evidence type="ECO:0000259" key="8">
    <source>
        <dbReference type="PROSITE" id="PS51507"/>
    </source>
</evidence>
<dbReference type="InterPro" id="IPR019471">
    <property type="entry name" value="Interferon_reg_factor-3"/>
</dbReference>
<reference evidence="9 10" key="1">
    <citation type="submission" date="2020-02" db="EMBL/GenBank/DDBJ databases">
        <title>A chromosome-scale genome assembly of the black bullhead catfish (Ameiurus melas).</title>
        <authorList>
            <person name="Wen M."/>
            <person name="Zham M."/>
            <person name="Cabau C."/>
            <person name="Klopp C."/>
            <person name="Donnadieu C."/>
            <person name="Roques C."/>
            <person name="Bouchez O."/>
            <person name="Lampietro C."/>
            <person name="Jouanno E."/>
            <person name="Herpin A."/>
            <person name="Louis A."/>
            <person name="Berthelot C."/>
            <person name="Parey E."/>
            <person name="Roest-Crollius H."/>
            <person name="Braasch I."/>
            <person name="Postlethwait J."/>
            <person name="Robinson-Rechavi M."/>
            <person name="Echchiki A."/>
            <person name="Begum T."/>
            <person name="Montfort J."/>
            <person name="Schartl M."/>
            <person name="Bobe J."/>
            <person name="Guiguen Y."/>
        </authorList>
    </citation>
    <scope>NUCLEOTIDE SEQUENCE [LARGE SCALE GENOMIC DNA]</scope>
    <source>
        <strain evidence="9">M_S1</strain>
        <tissue evidence="9">Blood</tissue>
    </source>
</reference>
<dbReference type="InterPro" id="IPR008984">
    <property type="entry name" value="SMAD_FHA_dom_sf"/>
</dbReference>
<dbReference type="FunFam" id="2.60.200.10:FF:000019">
    <property type="entry name" value="Interferon regulatory factor 9"/>
    <property type="match status" value="1"/>
</dbReference>
<evidence type="ECO:0000256" key="5">
    <source>
        <dbReference type="ARBA" id="ARBA00023163"/>
    </source>
</evidence>
<dbReference type="InterPro" id="IPR019817">
    <property type="entry name" value="Interferon_reg_fac_CS"/>
</dbReference>
<sequence length="492" mass="55508">MFTTIHPSIHPSSTAYSFFRVAGNVEPIPGGIGHKAGYTLDREQYRHRQKMPSGKIRCTRRLRSWLVDQVSSGKYRGLVWEDEEKTMFRIPWKHAAKHDFRSDEDAAIFKAWAEFKGKLCENDPAGPASWKTRLRCALNKSPEFSEVTERSQLDISEPYKVYRLVPLDEQGLTEVKREEEVKEVRRSKRRKRRSDSETSGDSPTKWIKEEEAAVAVQSISVEVDATTGNDLALHLDGQTERVDVEKSDGVIDEIHLNLTVETGPPPGHSRECPAFLIRVYYLGAEVLRREVMSDDVRIAYPPSAAPPSISGSSFPRVPLPPPPTDLTPNQISSISTLLPFMDSGVVLTTSSRGVYAKRLCQGRVFWRGPHTLTNAASKMERGVKPTLIFNRQFFKQELEQFHNNGGKQPETEITFCFGEELLEGEDISKKLIIIKIGLPWAEKQIQDQQIIQFGQNAWTESMSLLQSLAQQSPSGEITLSLVELSEQTLTEL</sequence>
<dbReference type="GO" id="GO:0000981">
    <property type="term" value="F:DNA-binding transcription factor activity, RNA polymerase II-specific"/>
    <property type="evidence" value="ECO:0007669"/>
    <property type="project" value="TreeGrafter"/>
</dbReference>
<dbReference type="PANTHER" id="PTHR11949">
    <property type="entry name" value="INTERFERON REGULATORY FACTOR"/>
    <property type="match status" value="1"/>
</dbReference>
<protein>
    <recommendedName>
        <fullName evidence="8">IRF tryptophan pentad repeat domain-containing protein</fullName>
    </recommendedName>
</protein>
<evidence type="ECO:0000256" key="4">
    <source>
        <dbReference type="ARBA" id="ARBA00023159"/>
    </source>
</evidence>
<dbReference type="FunFam" id="1.10.10.10:FF:000041">
    <property type="entry name" value="Interferon regulatory factor 4"/>
    <property type="match status" value="1"/>
</dbReference>
<dbReference type="Gene3D" id="1.10.10.10">
    <property type="entry name" value="Winged helix-like DNA-binding domain superfamily/Winged helix DNA-binding domain"/>
    <property type="match status" value="1"/>
</dbReference>
<keyword evidence="4" id="KW-0010">Activator</keyword>
<evidence type="ECO:0000256" key="3">
    <source>
        <dbReference type="ARBA" id="ARBA00023125"/>
    </source>
</evidence>
<evidence type="ECO:0000256" key="6">
    <source>
        <dbReference type="ARBA" id="ARBA00023242"/>
    </source>
</evidence>
<dbReference type="Pfam" id="PF10401">
    <property type="entry name" value="IRF-3"/>
    <property type="match status" value="1"/>
</dbReference>
<organism evidence="9 10">
    <name type="scientific">Ameiurus melas</name>
    <name type="common">Black bullhead</name>
    <name type="synonym">Silurus melas</name>
    <dbReference type="NCBI Taxonomy" id="219545"/>
    <lineage>
        <taxon>Eukaryota</taxon>
        <taxon>Metazoa</taxon>
        <taxon>Chordata</taxon>
        <taxon>Craniata</taxon>
        <taxon>Vertebrata</taxon>
        <taxon>Euteleostomi</taxon>
        <taxon>Actinopterygii</taxon>
        <taxon>Neopterygii</taxon>
        <taxon>Teleostei</taxon>
        <taxon>Ostariophysi</taxon>
        <taxon>Siluriformes</taxon>
        <taxon>Ictaluridae</taxon>
        <taxon>Ameiurus</taxon>
    </lineage>
</organism>
<dbReference type="PROSITE" id="PS51507">
    <property type="entry name" value="IRF_2"/>
    <property type="match status" value="1"/>
</dbReference>
<keyword evidence="6" id="KW-0539">Nucleus</keyword>
<dbReference type="SUPFAM" id="SSF46785">
    <property type="entry name" value="Winged helix' DNA-binding domain"/>
    <property type="match status" value="1"/>
</dbReference>
<comment type="subcellular location">
    <subcellularLocation>
        <location evidence="1">Nucleus</location>
    </subcellularLocation>
</comment>
<dbReference type="PRINTS" id="PR00267">
    <property type="entry name" value="INTFRNREGFCT"/>
</dbReference>
<accession>A0A7J6APU1</accession>
<keyword evidence="3" id="KW-0238">DNA-binding</keyword>
<feature type="domain" description="IRF tryptophan pentad repeat" evidence="8">
    <location>
        <begin position="59"/>
        <end position="166"/>
    </location>
</feature>
<dbReference type="CDD" id="cd00103">
    <property type="entry name" value="IRF"/>
    <property type="match status" value="1"/>
</dbReference>